<gene>
    <name evidence="2" type="ORF">E2C01_081503</name>
</gene>
<organism evidence="2 3">
    <name type="scientific">Portunus trituberculatus</name>
    <name type="common">Swimming crab</name>
    <name type="synonym">Neptunus trituberculatus</name>
    <dbReference type="NCBI Taxonomy" id="210409"/>
    <lineage>
        <taxon>Eukaryota</taxon>
        <taxon>Metazoa</taxon>
        <taxon>Ecdysozoa</taxon>
        <taxon>Arthropoda</taxon>
        <taxon>Crustacea</taxon>
        <taxon>Multicrustacea</taxon>
        <taxon>Malacostraca</taxon>
        <taxon>Eumalacostraca</taxon>
        <taxon>Eucarida</taxon>
        <taxon>Decapoda</taxon>
        <taxon>Pleocyemata</taxon>
        <taxon>Brachyura</taxon>
        <taxon>Eubrachyura</taxon>
        <taxon>Portunoidea</taxon>
        <taxon>Portunidae</taxon>
        <taxon>Portuninae</taxon>
        <taxon>Portunus</taxon>
    </lineage>
</organism>
<dbReference type="OrthoDB" id="6378238at2759"/>
<dbReference type="EMBL" id="VSRR010072158">
    <property type="protein sequence ID" value="MPC86667.1"/>
    <property type="molecule type" value="Genomic_DNA"/>
</dbReference>
<evidence type="ECO:0000313" key="2">
    <source>
        <dbReference type="EMBL" id="MPC86667.1"/>
    </source>
</evidence>
<reference evidence="2 3" key="1">
    <citation type="submission" date="2019-05" db="EMBL/GenBank/DDBJ databases">
        <title>Another draft genome of Portunus trituberculatus and its Hox gene families provides insights of decapod evolution.</title>
        <authorList>
            <person name="Jeong J.-H."/>
            <person name="Song I."/>
            <person name="Kim S."/>
            <person name="Choi T."/>
            <person name="Kim D."/>
            <person name="Ryu S."/>
            <person name="Kim W."/>
        </authorList>
    </citation>
    <scope>NUCLEOTIDE SEQUENCE [LARGE SCALE GENOMIC DNA]</scope>
    <source>
        <tissue evidence="2">Muscle</tissue>
    </source>
</reference>
<accession>A0A5B7IZ08</accession>
<dbReference type="Proteomes" id="UP000324222">
    <property type="component" value="Unassembled WGS sequence"/>
</dbReference>
<sequence length="129" mass="14570">MKVTVTPYLTQPYVPPDLYTCPKAWMRVDPLRRSLKAPYVGPYEVVRREPKFFILKLPHGTTSVSIDRLKPAHIPLPTVSDADVLPTEGATASPARAPIPLPPYPDVPSQTTRSGRVVRFRKQPEFIYF</sequence>
<proteinExistence type="predicted"/>
<protein>
    <submittedName>
        <fullName evidence="2">Uncharacterized protein</fullName>
    </submittedName>
</protein>
<name>A0A5B7IZ08_PORTR</name>
<feature type="compositionally biased region" description="Pro residues" evidence="1">
    <location>
        <begin position="97"/>
        <end position="106"/>
    </location>
</feature>
<comment type="caution">
    <text evidence="2">The sequence shown here is derived from an EMBL/GenBank/DDBJ whole genome shotgun (WGS) entry which is preliminary data.</text>
</comment>
<feature type="region of interest" description="Disordered" evidence="1">
    <location>
        <begin position="80"/>
        <end position="115"/>
    </location>
</feature>
<keyword evidence="3" id="KW-1185">Reference proteome</keyword>
<dbReference type="AlphaFoldDB" id="A0A5B7IZ08"/>
<evidence type="ECO:0000256" key="1">
    <source>
        <dbReference type="SAM" id="MobiDB-lite"/>
    </source>
</evidence>
<evidence type="ECO:0000313" key="3">
    <source>
        <dbReference type="Proteomes" id="UP000324222"/>
    </source>
</evidence>